<dbReference type="SMART" id="SM00248">
    <property type="entry name" value="ANK"/>
    <property type="match status" value="7"/>
</dbReference>
<keyword evidence="5" id="KW-0677">Repeat</keyword>
<comment type="caution">
    <text evidence="14">The sequence shown here is derived from an EMBL/GenBank/DDBJ whole genome shotgun (WGS) entry which is preliminary data.</text>
</comment>
<dbReference type="SUPFAM" id="SSF50044">
    <property type="entry name" value="SH3-domain"/>
    <property type="match status" value="1"/>
</dbReference>
<dbReference type="SUPFAM" id="SSF48403">
    <property type="entry name" value="Ankyrin repeat"/>
    <property type="match status" value="1"/>
</dbReference>
<evidence type="ECO:0000256" key="6">
    <source>
        <dbReference type="ARBA" id="ARBA00023043"/>
    </source>
</evidence>
<keyword evidence="4" id="KW-0597">Phosphoprotein</keyword>
<feature type="repeat" description="ANK" evidence="9">
    <location>
        <begin position="306"/>
        <end position="338"/>
    </location>
</feature>
<dbReference type="InterPro" id="IPR033635">
    <property type="entry name" value="ANKS1/Caskin"/>
</dbReference>
<feature type="compositionally biased region" description="Basic and acidic residues" evidence="11">
    <location>
        <begin position="546"/>
        <end position="563"/>
    </location>
</feature>
<dbReference type="SMART" id="SM00326">
    <property type="entry name" value="SH3"/>
    <property type="match status" value="1"/>
</dbReference>
<dbReference type="Pfam" id="PF16907">
    <property type="entry name" value="Caskin-Pro-rich"/>
    <property type="match status" value="1"/>
</dbReference>
<dbReference type="InterPro" id="IPR035497">
    <property type="entry name" value="Caskin1/2_SAM_1"/>
</dbReference>
<feature type="domain" description="SAM" evidence="13">
    <location>
        <begin position="591"/>
        <end position="654"/>
    </location>
</feature>
<feature type="repeat" description="ANK" evidence="9">
    <location>
        <begin position="165"/>
        <end position="197"/>
    </location>
</feature>
<dbReference type="InterPro" id="IPR013761">
    <property type="entry name" value="SAM/pointed_sf"/>
</dbReference>
<dbReference type="SMART" id="SM00454">
    <property type="entry name" value="SAM"/>
    <property type="match status" value="2"/>
</dbReference>
<dbReference type="EMBL" id="WKFB01000310">
    <property type="protein sequence ID" value="KAF6727236.1"/>
    <property type="molecule type" value="Genomic_DNA"/>
</dbReference>
<evidence type="ECO:0000256" key="7">
    <source>
        <dbReference type="ARBA" id="ARBA00064417"/>
    </source>
</evidence>
<dbReference type="InterPro" id="IPR035498">
    <property type="entry name" value="Caskin1/2_SAM_2"/>
</dbReference>
<evidence type="ECO:0000256" key="10">
    <source>
        <dbReference type="PROSITE-ProRule" id="PRU00192"/>
    </source>
</evidence>
<dbReference type="PROSITE" id="PS50297">
    <property type="entry name" value="ANK_REP_REGION"/>
    <property type="match status" value="5"/>
</dbReference>
<dbReference type="CDD" id="cd09497">
    <property type="entry name" value="SAM_caskin1_2_repeat1"/>
    <property type="match status" value="1"/>
</dbReference>
<evidence type="ECO:0000313" key="14">
    <source>
        <dbReference type="EMBL" id="KAF6727236.1"/>
    </source>
</evidence>
<feature type="compositionally biased region" description="Basic and acidic residues" evidence="11">
    <location>
        <begin position="1158"/>
        <end position="1176"/>
    </location>
</feature>
<keyword evidence="2 10" id="KW-0728">SH3 domain</keyword>
<feature type="compositionally biased region" description="Basic and acidic residues" evidence="11">
    <location>
        <begin position="1260"/>
        <end position="1281"/>
    </location>
</feature>
<dbReference type="Pfam" id="PF00536">
    <property type="entry name" value="SAM_1"/>
    <property type="match status" value="2"/>
</dbReference>
<feature type="region of interest" description="Disordered" evidence="11">
    <location>
        <begin position="927"/>
        <end position="1405"/>
    </location>
</feature>
<dbReference type="Gene3D" id="1.10.150.50">
    <property type="entry name" value="Transcription Factor, Ets-1"/>
    <property type="match status" value="2"/>
</dbReference>
<gene>
    <name evidence="14" type="ORF">FQA47_021727</name>
</gene>
<feature type="repeat" description="ANK" evidence="9">
    <location>
        <begin position="198"/>
        <end position="230"/>
    </location>
</feature>
<feature type="compositionally biased region" description="Low complexity" evidence="11">
    <location>
        <begin position="1024"/>
        <end position="1033"/>
    </location>
</feature>
<evidence type="ECO:0000256" key="2">
    <source>
        <dbReference type="ARBA" id="ARBA00022443"/>
    </source>
</evidence>
<evidence type="ECO:0000259" key="12">
    <source>
        <dbReference type="PROSITE" id="PS50002"/>
    </source>
</evidence>
<feature type="repeat" description="ANK" evidence="9">
    <location>
        <begin position="338"/>
        <end position="370"/>
    </location>
</feature>
<dbReference type="InterPro" id="IPR036770">
    <property type="entry name" value="Ankyrin_rpt-contain_sf"/>
</dbReference>
<dbReference type="Proteomes" id="UP000646548">
    <property type="component" value="Unassembled WGS sequence"/>
</dbReference>
<comment type="subcellular location">
    <subcellularLocation>
        <location evidence="1">Cytoplasm</location>
    </subcellularLocation>
</comment>
<evidence type="ECO:0000256" key="3">
    <source>
        <dbReference type="ARBA" id="ARBA00022490"/>
    </source>
</evidence>
<dbReference type="InterPro" id="IPR032117">
    <property type="entry name" value="Caskin_C"/>
</dbReference>
<feature type="compositionally biased region" description="Low complexity" evidence="11">
    <location>
        <begin position="501"/>
        <end position="521"/>
    </location>
</feature>
<dbReference type="InterPro" id="IPR002110">
    <property type="entry name" value="Ankyrin_rpt"/>
</dbReference>
<evidence type="ECO:0000256" key="4">
    <source>
        <dbReference type="ARBA" id="ARBA00022553"/>
    </source>
</evidence>
<evidence type="ECO:0000259" key="13">
    <source>
        <dbReference type="PROSITE" id="PS50105"/>
    </source>
</evidence>
<dbReference type="PRINTS" id="PR01415">
    <property type="entry name" value="ANKYRIN"/>
</dbReference>
<feature type="repeat" description="ANK" evidence="9">
    <location>
        <begin position="231"/>
        <end position="263"/>
    </location>
</feature>
<keyword evidence="6 9" id="KW-0040">ANK repeat</keyword>
<feature type="compositionally biased region" description="Low complexity" evidence="11">
    <location>
        <begin position="1073"/>
        <end position="1088"/>
    </location>
</feature>
<feature type="domain" description="SAM" evidence="13">
    <location>
        <begin position="660"/>
        <end position="724"/>
    </location>
</feature>
<feature type="compositionally biased region" description="Polar residues" evidence="11">
    <location>
        <begin position="928"/>
        <end position="937"/>
    </location>
</feature>
<organism evidence="14 15">
    <name type="scientific">Oryzias melastigma</name>
    <name type="common">Marine medaka</name>
    <dbReference type="NCBI Taxonomy" id="30732"/>
    <lineage>
        <taxon>Eukaryota</taxon>
        <taxon>Metazoa</taxon>
        <taxon>Chordata</taxon>
        <taxon>Craniata</taxon>
        <taxon>Vertebrata</taxon>
        <taxon>Euteleostomi</taxon>
        <taxon>Actinopterygii</taxon>
        <taxon>Neopterygii</taxon>
        <taxon>Teleostei</taxon>
        <taxon>Neoteleostei</taxon>
        <taxon>Acanthomorphata</taxon>
        <taxon>Ovalentaria</taxon>
        <taxon>Atherinomorphae</taxon>
        <taxon>Beloniformes</taxon>
        <taxon>Adrianichthyidae</taxon>
        <taxon>Oryziinae</taxon>
        <taxon>Oryzias</taxon>
    </lineage>
</organism>
<dbReference type="FunFam" id="2.30.30.40:FF:000062">
    <property type="entry name" value="caskin-2 isoform X1"/>
    <property type="match status" value="1"/>
</dbReference>
<dbReference type="PROSITE" id="PS50105">
    <property type="entry name" value="SAM_DOMAIN"/>
    <property type="match status" value="2"/>
</dbReference>
<evidence type="ECO:0000256" key="11">
    <source>
        <dbReference type="SAM" id="MobiDB-lite"/>
    </source>
</evidence>
<evidence type="ECO:0000256" key="1">
    <source>
        <dbReference type="ARBA" id="ARBA00004496"/>
    </source>
</evidence>
<feature type="compositionally biased region" description="Polar residues" evidence="11">
    <location>
        <begin position="1212"/>
        <end position="1227"/>
    </location>
</feature>
<evidence type="ECO:0000256" key="8">
    <source>
        <dbReference type="ARBA" id="ARBA00073385"/>
    </source>
</evidence>
<dbReference type="InterPro" id="IPR036028">
    <property type="entry name" value="SH3-like_dom_sf"/>
</dbReference>
<dbReference type="Gene3D" id="1.25.40.20">
    <property type="entry name" value="Ankyrin repeat-containing domain"/>
    <property type="match status" value="2"/>
</dbReference>
<evidence type="ECO:0000313" key="15">
    <source>
        <dbReference type="Proteomes" id="UP000646548"/>
    </source>
</evidence>
<dbReference type="InterPro" id="IPR001660">
    <property type="entry name" value="SAM"/>
</dbReference>
<reference evidence="14" key="1">
    <citation type="journal article" name="BMC Genomics">
        <title>Long-read sequencing and de novo genome assembly of marine medaka (Oryzias melastigma).</title>
        <authorList>
            <person name="Liang P."/>
            <person name="Saqib H.S.A."/>
            <person name="Ni X."/>
            <person name="Shen Y."/>
        </authorList>
    </citation>
    <scope>NUCLEOTIDE SEQUENCE</scope>
    <source>
        <strain evidence="14">Bigg-433</strain>
    </source>
</reference>
<accession>A0A834FAE0</accession>
<dbReference type="PANTHER" id="PTHR24174:SF18">
    <property type="entry name" value="CASKIN-2"/>
    <property type="match status" value="1"/>
</dbReference>
<keyword evidence="3" id="KW-0963">Cytoplasm</keyword>
<dbReference type="InterPro" id="IPR032232">
    <property type="entry name" value="Caskin1-CID"/>
</dbReference>
<feature type="region of interest" description="Disordered" evidence="11">
    <location>
        <begin position="467"/>
        <end position="577"/>
    </location>
</feature>
<dbReference type="FunFam" id="1.10.150.50:FF:000028">
    <property type="entry name" value="caskin-2 isoform X2"/>
    <property type="match status" value="1"/>
</dbReference>
<dbReference type="PROSITE" id="PS50088">
    <property type="entry name" value="ANK_REPEAT"/>
    <property type="match status" value="5"/>
</dbReference>
<evidence type="ECO:0000256" key="9">
    <source>
        <dbReference type="PROSITE-ProRule" id="PRU00023"/>
    </source>
</evidence>
<dbReference type="PROSITE" id="PS50002">
    <property type="entry name" value="SH3"/>
    <property type="match status" value="1"/>
</dbReference>
<dbReference type="SUPFAM" id="SSF47769">
    <property type="entry name" value="SAM/Pointed domain"/>
    <property type="match status" value="2"/>
</dbReference>
<name>A0A834FAE0_ORYME</name>
<evidence type="ECO:0000256" key="5">
    <source>
        <dbReference type="ARBA" id="ARBA00022737"/>
    </source>
</evidence>
<feature type="compositionally biased region" description="Polar residues" evidence="11">
    <location>
        <begin position="1302"/>
        <end position="1329"/>
    </location>
</feature>
<dbReference type="Pfam" id="PF16632">
    <property type="entry name" value="Caskin-tail"/>
    <property type="match status" value="1"/>
</dbReference>
<dbReference type="PANTHER" id="PTHR24174">
    <property type="entry name" value="ANKYRIN REPEAT AND STERILE ALPHA MOTIF DOMAIN-CONTAINING PROTEIN 1"/>
    <property type="match status" value="1"/>
</dbReference>
<dbReference type="FunFam" id="1.25.40.20:FF:000053">
    <property type="entry name" value="caskin-2 isoform X1"/>
    <property type="match status" value="1"/>
</dbReference>
<dbReference type="Gene3D" id="2.30.30.40">
    <property type="entry name" value="SH3 Domains"/>
    <property type="match status" value="1"/>
</dbReference>
<dbReference type="CDD" id="cd09498">
    <property type="entry name" value="SAM_caskin1_2_repeat2"/>
    <property type="match status" value="1"/>
</dbReference>
<dbReference type="Pfam" id="PF07653">
    <property type="entry name" value="SH3_2"/>
    <property type="match status" value="1"/>
</dbReference>
<dbReference type="InterPro" id="IPR001452">
    <property type="entry name" value="SH3_domain"/>
</dbReference>
<dbReference type="GO" id="GO:0005737">
    <property type="term" value="C:cytoplasm"/>
    <property type="evidence" value="ECO:0007669"/>
    <property type="project" value="UniProtKB-SubCell"/>
</dbReference>
<comment type="subunit">
    <text evidence="7">May not bind CASK.</text>
</comment>
<dbReference type="FunFam" id="1.10.150.50:FF:000032">
    <property type="entry name" value="caskin-1 isoform X1"/>
    <property type="match status" value="1"/>
</dbReference>
<feature type="compositionally biased region" description="Polar residues" evidence="11">
    <location>
        <begin position="490"/>
        <end position="500"/>
    </location>
</feature>
<protein>
    <recommendedName>
        <fullName evidence="8">Caskin-2</fullName>
    </recommendedName>
</protein>
<feature type="domain" description="SH3" evidence="12">
    <location>
        <begin position="399"/>
        <end position="465"/>
    </location>
</feature>
<dbReference type="Pfam" id="PF12796">
    <property type="entry name" value="Ank_2"/>
    <property type="match status" value="2"/>
</dbReference>
<dbReference type="FunFam" id="1.25.40.20:FF:000042">
    <property type="entry name" value="caskin-2 isoform X2"/>
    <property type="match status" value="1"/>
</dbReference>
<feature type="region of interest" description="Disordered" evidence="11">
    <location>
        <begin position="832"/>
        <end position="861"/>
    </location>
</feature>
<dbReference type="Pfam" id="PF16600">
    <property type="entry name" value="Caskin1-CID"/>
    <property type="match status" value="1"/>
</dbReference>
<sequence length="1482" mass="159823">MGKEQDLLVAVKNGDLLLAHKLLSKVKCNKTKLLGSTKKLNCQLSRRRRVRRTCMNRLWCVCKREMMEQRLEESSCDYDGEAVCGEGTGLMEGGWVGNQACPSQGHGGVVCMAMAMYTYNYTYFILANDGQHTEYSPRASIPPNNLIPATQRQDHHKNPCCWKAVHFSALHHAALTGTTELLSLLLEAQATVDIKDVNGMRPLHYAAWQGKSDSVLLLLRAGASVNSLSCDGQIPLHLSAQYGHYEVSEMLLQHQSNPCLMNKAKKTPLDLACEFGRLKVAQLLLSSNMVTTLLEGDRGVDNTDWPSTTPLHLAARNGHKDIIKLLLKAGIDINRATKAGTSLHEAALYGKTEVVRLLLDAGINVNVRNTYNQTALDIVNQFTTSTASREIKQLLREASSSLQVRAVKDYWNLHDPTALNLRAGDLVMVLEQHSDGRWKGHVHDTQRGTDRVGFFPPSVVEVLSRRAGVPPGSQLSAPTSPPQDIWVLRSSPTGKSATRNSVGSTGSVGSSRSAGSGQSSESGHKQNGTHNRPHVDSGKLSPSAGEKGERIHITVADQSKHADGSTGGSHRPVNSSAHKGFVRPEQLFEGKDSEAIYQWLAEFQLEQYTSNFLKAGYDVPTISRMTPEDLTAIGVTKPGHRKKISMEISKLSIPEWLPDYIPSDLGEWLSVIGLPQYQKRLCENGYDSIAIVKDITWEDLQEIGITKLGHQKKLMLAVKRLSDLQRSRNITDIAAGRGGRRKPPAPLELVAIEHNSANPHNPHLHADAPVNNCCSSPRTPRTLLSFQDSELSAELQSAMVGRMGGVASEAFGIRGVPPSAILAAMSVSQESISKRSRGSGNSGNSGHCQDHSGGLSRRCEEGGRCEGEEAKRGKGSPGGGHRLLPTEMLEHQSWSAVPNKLPFSSATPPLTPSKMPRFAYPAVPAKTKQLQSPNRLYQPQSQAPASPSSPSPQRSPAKKSPALQQLQTGGDDQKTFFTPPPGAGSAPPAQPPTDLDSQKKRTQSLTRYALSDGEPDEDEDRALSSASPSAMPSYATLSRRTPRAPAAQRHINRSHSFAVRSRHKGPPPPPPKRMSSVSSSPSRQPRNPNGGEVEMESAGSVRSIAAKLEGGSGSSPSRRIDIPPPHMPGSPVFSPVSSHGFTPNGVLHLQPPPALSLRRMDGDANRQEVTSEEKQVRRNQKTSRTPSAASGEHLPFAEEGNLTIKQRPRMASTPQADPNTRSPSEQAPDSLELPEFNLKESDTVKRRHKPKDASTPPETCSRDDSRPHMHNGEDHGPEKVFQRFGSIGKGPKPPVSSKPSNAGPTSPQSSAPYGRTGQQMTIPKLTSAQIHAVSSHHGGSIHLPSPKPVRHPPVVMPKPESPQKASRPPQPGTPTTPRTGPKLSPVQTLSFAAPPTLPPAPSAQAGKEAAALNGVAGLEVLAQRRLEQTSTSLEAALKVVENKLAQGGCSDGPSSVKAAGNILDDIGSMFDDLADQLDAMLE</sequence>
<proteinExistence type="predicted"/>
<feature type="compositionally biased region" description="Low complexity" evidence="11">
    <location>
        <begin position="938"/>
        <end position="962"/>
    </location>
</feature>